<gene>
    <name evidence="1" type="ORF">XE07_1967</name>
</gene>
<proteinExistence type="predicted"/>
<dbReference type="AlphaFoldDB" id="A0A117MBI1"/>
<reference evidence="2" key="1">
    <citation type="journal article" date="2015" name="MBio">
        <title>Genome-Resolved Metagenomic Analysis Reveals Roles for Candidate Phyla and Other Microbial Community Members in Biogeochemical Transformations in Oil Reservoirs.</title>
        <authorList>
            <person name="Hu P."/>
            <person name="Tom L."/>
            <person name="Singh A."/>
            <person name="Thomas B.C."/>
            <person name="Baker B.J."/>
            <person name="Piceno Y.M."/>
            <person name="Andersen G.L."/>
            <person name="Banfield J.F."/>
        </authorList>
    </citation>
    <scope>NUCLEOTIDE SEQUENCE [LARGE SCALE GENOMIC DNA]</scope>
</reference>
<dbReference type="InterPro" id="IPR007553">
    <property type="entry name" value="2-thiour_desulf"/>
</dbReference>
<dbReference type="EMBL" id="LGHB01000040">
    <property type="protein sequence ID" value="KUK94945.1"/>
    <property type="molecule type" value="Genomic_DNA"/>
</dbReference>
<name>A0A117MBI1_9EURY</name>
<comment type="caution">
    <text evidence="1">The sequence shown here is derived from an EMBL/GenBank/DDBJ whole genome shotgun (WGS) entry which is preliminary data.</text>
</comment>
<sequence length="132" mass="15117">MCACGIPCRYHGLTHKMGQRLYKEKKVAKLREKYELLPVCPEIMGGLPTPRPACFTTWDDDGNPIVEVRGLKNGKREFRTEEYIRGSNWVLWLCKEFGVKIAYLMKDSPACDANNGVCGRLLRNNNIIVRKL</sequence>
<accession>A0A117MBI1</accession>
<organism evidence="1 2">
    <name type="scientific">Methanothrix harundinacea</name>
    <dbReference type="NCBI Taxonomy" id="301375"/>
    <lineage>
        <taxon>Archaea</taxon>
        <taxon>Methanobacteriati</taxon>
        <taxon>Methanobacteriota</taxon>
        <taxon>Stenosarchaea group</taxon>
        <taxon>Methanomicrobia</taxon>
        <taxon>Methanotrichales</taxon>
        <taxon>Methanotrichaceae</taxon>
        <taxon>Methanothrix</taxon>
    </lineage>
</organism>
<evidence type="ECO:0000313" key="2">
    <source>
        <dbReference type="Proteomes" id="UP000053961"/>
    </source>
</evidence>
<dbReference type="Proteomes" id="UP000053961">
    <property type="component" value="Unassembled WGS sequence"/>
</dbReference>
<dbReference type="PATRIC" id="fig|301375.6.peg.1716"/>
<protein>
    <submittedName>
        <fullName evidence="1">Protein of hypothetical function DUF523</fullName>
    </submittedName>
</protein>
<evidence type="ECO:0000313" key="1">
    <source>
        <dbReference type="EMBL" id="KUK94945.1"/>
    </source>
</evidence>
<dbReference type="Pfam" id="PF04463">
    <property type="entry name" value="2-thiour_desulf"/>
    <property type="match status" value="1"/>
</dbReference>